<accession>A0ABP9A6G3</accession>
<comment type="caution">
    <text evidence="2">The sequence shown here is derived from an EMBL/GenBank/DDBJ whole genome shotgun (WGS) entry which is preliminary data.</text>
</comment>
<feature type="region of interest" description="Disordered" evidence="1">
    <location>
        <begin position="1"/>
        <end position="53"/>
    </location>
</feature>
<evidence type="ECO:0000256" key="1">
    <source>
        <dbReference type="SAM" id="MobiDB-lite"/>
    </source>
</evidence>
<evidence type="ECO:0000313" key="3">
    <source>
        <dbReference type="Proteomes" id="UP001500928"/>
    </source>
</evidence>
<sequence length="139" mass="15515">MATSRWGRFFGRGRDDDRTADTAPPAYTGIGAPRAYEAPTGAPGHGTAGYGVTPMRTPYEEAVRQRKAADHQVAEFERFDAKLTAQIHAAQQAERHEYVRELLSRQRSVRSRLEEAELRRNRLVAAEDEAGASLPRPPR</sequence>
<proteinExistence type="predicted"/>
<dbReference type="RefSeq" id="WP_345410683.1">
    <property type="nucleotide sequence ID" value="NZ_BAABHO010000002.1"/>
</dbReference>
<keyword evidence="3" id="KW-1185">Reference proteome</keyword>
<evidence type="ECO:0000313" key="2">
    <source>
        <dbReference type="EMBL" id="GAA4774769.1"/>
    </source>
</evidence>
<name>A0ABP9A6G3_9PSEU</name>
<dbReference type="Proteomes" id="UP001500928">
    <property type="component" value="Unassembled WGS sequence"/>
</dbReference>
<organism evidence="2 3">
    <name type="scientific">Actinomycetospora chlora</name>
    <dbReference type="NCBI Taxonomy" id="663608"/>
    <lineage>
        <taxon>Bacteria</taxon>
        <taxon>Bacillati</taxon>
        <taxon>Actinomycetota</taxon>
        <taxon>Actinomycetes</taxon>
        <taxon>Pseudonocardiales</taxon>
        <taxon>Pseudonocardiaceae</taxon>
        <taxon>Actinomycetospora</taxon>
    </lineage>
</organism>
<gene>
    <name evidence="2" type="ORF">GCM10023200_04060</name>
</gene>
<protein>
    <submittedName>
        <fullName evidence="2">Uncharacterized protein</fullName>
    </submittedName>
</protein>
<dbReference type="EMBL" id="BAABHO010000002">
    <property type="protein sequence ID" value="GAA4774769.1"/>
    <property type="molecule type" value="Genomic_DNA"/>
</dbReference>
<reference evidence="3" key="1">
    <citation type="journal article" date="2019" name="Int. J. Syst. Evol. Microbiol.">
        <title>The Global Catalogue of Microorganisms (GCM) 10K type strain sequencing project: providing services to taxonomists for standard genome sequencing and annotation.</title>
        <authorList>
            <consortium name="The Broad Institute Genomics Platform"/>
            <consortium name="The Broad Institute Genome Sequencing Center for Infectious Disease"/>
            <person name="Wu L."/>
            <person name="Ma J."/>
        </authorList>
    </citation>
    <scope>NUCLEOTIDE SEQUENCE [LARGE SCALE GENOMIC DNA]</scope>
    <source>
        <strain evidence="3">JCM 17979</strain>
    </source>
</reference>